<reference evidence="9 10" key="1">
    <citation type="submission" date="2016-10" db="EMBL/GenBank/DDBJ databases">
        <authorList>
            <person name="de Groot N.N."/>
        </authorList>
    </citation>
    <scope>NUCLEOTIDE SEQUENCE [LARGE SCALE GENOMIC DNA]</scope>
    <source>
        <strain evidence="9 10">DSM 24677</strain>
    </source>
</reference>
<dbReference type="GeneID" id="78124138"/>
<dbReference type="PANTHER" id="PTHR30269">
    <property type="entry name" value="TRANSMEMBRANE PROTEIN YFCA"/>
    <property type="match status" value="1"/>
</dbReference>
<organism evidence="9 10">
    <name type="scientific">Lentibacter algarum</name>
    <dbReference type="NCBI Taxonomy" id="576131"/>
    <lineage>
        <taxon>Bacteria</taxon>
        <taxon>Pseudomonadati</taxon>
        <taxon>Pseudomonadota</taxon>
        <taxon>Alphaproteobacteria</taxon>
        <taxon>Rhodobacterales</taxon>
        <taxon>Roseobacteraceae</taxon>
        <taxon>Lentibacter</taxon>
    </lineage>
</organism>
<name>A0A1H3JME1_9RHOB</name>
<evidence type="ECO:0000256" key="6">
    <source>
        <dbReference type="ARBA" id="ARBA00022989"/>
    </source>
</evidence>
<keyword evidence="5 8" id="KW-0812">Transmembrane</keyword>
<evidence type="ECO:0000256" key="2">
    <source>
        <dbReference type="ARBA" id="ARBA00009142"/>
    </source>
</evidence>
<gene>
    <name evidence="9" type="ORF">SAMN05444486_10260</name>
</gene>
<feature type="transmembrane region" description="Helical" evidence="8">
    <location>
        <begin position="177"/>
        <end position="199"/>
    </location>
</feature>
<evidence type="ECO:0000256" key="3">
    <source>
        <dbReference type="ARBA" id="ARBA00022448"/>
    </source>
</evidence>
<evidence type="ECO:0000256" key="5">
    <source>
        <dbReference type="ARBA" id="ARBA00022692"/>
    </source>
</evidence>
<keyword evidence="4 8" id="KW-1003">Cell membrane</keyword>
<feature type="transmembrane region" description="Helical" evidence="8">
    <location>
        <begin position="138"/>
        <end position="157"/>
    </location>
</feature>
<keyword evidence="3" id="KW-0813">Transport</keyword>
<evidence type="ECO:0000313" key="9">
    <source>
        <dbReference type="EMBL" id="SDY41086.1"/>
    </source>
</evidence>
<dbReference type="InterPro" id="IPR052017">
    <property type="entry name" value="TSUP"/>
</dbReference>
<evidence type="ECO:0000256" key="7">
    <source>
        <dbReference type="ARBA" id="ARBA00023136"/>
    </source>
</evidence>
<dbReference type="RefSeq" id="WP_089889232.1">
    <property type="nucleotide sequence ID" value="NZ_CALBNM010000095.1"/>
</dbReference>
<dbReference type="InterPro" id="IPR002781">
    <property type="entry name" value="TM_pro_TauE-like"/>
</dbReference>
<feature type="transmembrane region" description="Helical" evidence="8">
    <location>
        <begin position="82"/>
        <end position="100"/>
    </location>
</feature>
<feature type="transmembrane region" description="Helical" evidence="8">
    <location>
        <begin position="33"/>
        <end position="61"/>
    </location>
</feature>
<comment type="subcellular location">
    <subcellularLocation>
        <location evidence="1 8">Cell membrane</location>
        <topology evidence="1 8">Multi-pass membrane protein</topology>
    </subcellularLocation>
</comment>
<sequence length="256" mass="27180">MDIISSGLTPALFCLALGVTLLAGVVKGMVGFAMPMIMISGLSSFIAPELALAALILPTVATNLQQAFRHGADEVWGAVKRFKIFLVVGGVFLLCFAQLVNVIPSHIMLLSIGIIVSLFTAIQLLGWSPSFQHAPKRFEALFGAAAGAIGGLSGIWGPPTVMYLSALDVAKKESLRIQGIIYGLGAILLVMSHIGSGVLNAKTLPFSVAMLVPALLGLQIGFRLHDRIDQKNFKRLTQIFLFVAGLNLIRKGVMGL</sequence>
<evidence type="ECO:0000256" key="1">
    <source>
        <dbReference type="ARBA" id="ARBA00004651"/>
    </source>
</evidence>
<dbReference type="OrthoDB" id="9800873at2"/>
<proteinExistence type="inferred from homology"/>
<keyword evidence="10" id="KW-1185">Reference proteome</keyword>
<evidence type="ECO:0000256" key="4">
    <source>
        <dbReference type="ARBA" id="ARBA00022475"/>
    </source>
</evidence>
<dbReference type="STRING" id="576131.SAMN05444486_10260"/>
<accession>A0A1H3JME1</accession>
<evidence type="ECO:0000256" key="8">
    <source>
        <dbReference type="RuleBase" id="RU363041"/>
    </source>
</evidence>
<feature type="transmembrane region" description="Helical" evidence="8">
    <location>
        <begin position="206"/>
        <end position="224"/>
    </location>
</feature>
<dbReference type="Pfam" id="PF01925">
    <property type="entry name" value="TauE"/>
    <property type="match status" value="1"/>
</dbReference>
<dbReference type="PANTHER" id="PTHR30269:SF32">
    <property type="entry name" value="MEMBRANE TRANSPORTER PROTEIN-RELATED"/>
    <property type="match status" value="1"/>
</dbReference>
<feature type="transmembrane region" description="Helical" evidence="8">
    <location>
        <begin position="106"/>
        <end position="126"/>
    </location>
</feature>
<protein>
    <recommendedName>
        <fullName evidence="8">Probable membrane transporter protein</fullName>
    </recommendedName>
</protein>
<keyword evidence="7 8" id="KW-0472">Membrane</keyword>
<dbReference type="GO" id="GO:0005886">
    <property type="term" value="C:plasma membrane"/>
    <property type="evidence" value="ECO:0007669"/>
    <property type="project" value="UniProtKB-SubCell"/>
</dbReference>
<keyword evidence="6 8" id="KW-1133">Transmembrane helix</keyword>
<dbReference type="Proteomes" id="UP000199026">
    <property type="component" value="Unassembled WGS sequence"/>
</dbReference>
<evidence type="ECO:0000313" key="10">
    <source>
        <dbReference type="Proteomes" id="UP000199026"/>
    </source>
</evidence>
<comment type="similarity">
    <text evidence="2 8">Belongs to the 4-toluene sulfonate uptake permease (TSUP) (TC 2.A.102) family.</text>
</comment>
<dbReference type="EMBL" id="FNPR01000002">
    <property type="protein sequence ID" value="SDY41086.1"/>
    <property type="molecule type" value="Genomic_DNA"/>
</dbReference>
<dbReference type="AlphaFoldDB" id="A0A1H3JME1"/>